<organism evidence="9 12">
    <name type="scientific">Azospirillum argentinense</name>
    <dbReference type="NCBI Taxonomy" id="2970906"/>
    <lineage>
        <taxon>Bacteria</taxon>
        <taxon>Pseudomonadati</taxon>
        <taxon>Pseudomonadota</taxon>
        <taxon>Alphaproteobacteria</taxon>
        <taxon>Rhodospirillales</taxon>
        <taxon>Azospirillaceae</taxon>
        <taxon>Azospirillum</taxon>
    </lineage>
</organism>
<evidence type="ECO:0000313" key="11">
    <source>
        <dbReference type="EMBL" id="PNQ95832.1"/>
    </source>
</evidence>
<evidence type="ECO:0000313" key="9">
    <source>
        <dbReference type="EMBL" id="AIB15850.1"/>
    </source>
</evidence>
<dbReference type="InterPro" id="IPR050093">
    <property type="entry name" value="ABC_SmlMolc_Importer"/>
</dbReference>
<protein>
    <submittedName>
        <fullName evidence="9 10">ABC transporter</fullName>
    </submittedName>
    <submittedName>
        <fullName evidence="11">TOBE domain-containing protein</fullName>
    </submittedName>
</protein>
<dbReference type="PANTHER" id="PTHR42781">
    <property type="entry name" value="SPERMIDINE/PUTRESCINE IMPORT ATP-BINDING PROTEIN POTA"/>
    <property type="match status" value="1"/>
</dbReference>
<dbReference type="GO" id="GO:0005524">
    <property type="term" value="F:ATP binding"/>
    <property type="evidence" value="ECO:0007669"/>
    <property type="project" value="UniProtKB-KW"/>
</dbReference>
<dbReference type="InterPro" id="IPR003593">
    <property type="entry name" value="AAA+_ATPase"/>
</dbReference>
<dbReference type="Pfam" id="PF00005">
    <property type="entry name" value="ABC_tran"/>
    <property type="match status" value="1"/>
</dbReference>
<accession>A0A2K1FTG7</accession>
<evidence type="ECO:0000256" key="6">
    <source>
        <dbReference type="ARBA" id="ARBA00022967"/>
    </source>
</evidence>
<evidence type="ECO:0000313" key="14">
    <source>
        <dbReference type="Proteomes" id="UP001628281"/>
    </source>
</evidence>
<geneLocation type="plasmid" evidence="11">
    <name>p23unnamed</name>
</geneLocation>
<dbReference type="PROSITE" id="PS00211">
    <property type="entry name" value="ABC_TRANSPORTER_1"/>
    <property type="match status" value="1"/>
</dbReference>
<dbReference type="GO" id="GO:0016887">
    <property type="term" value="F:ATP hydrolysis activity"/>
    <property type="evidence" value="ECO:0007669"/>
    <property type="project" value="InterPro"/>
</dbReference>
<proteinExistence type="predicted"/>
<dbReference type="RefSeq" id="WP_040137564.1">
    <property type="nucleotide sequence ID" value="NZ_CP007796.1"/>
</dbReference>
<reference evidence="10 14" key="3">
    <citation type="submission" date="2024-11" db="EMBL/GenBank/DDBJ databases">
        <title>Draft genome sequences of two bacteria associated to sugarcane roots in Colombia.</title>
        <authorList>
            <person name="Pardo-Diaz S."/>
            <person name="Masmela-Mendoza J."/>
            <person name="Delgadillo-Duran P."/>
            <person name="Bautista E.J."/>
            <person name="Rojas-Tapias D.F."/>
        </authorList>
    </citation>
    <scope>NUCLEOTIDE SEQUENCE [LARGE SCALE GENOMIC DNA]</scope>
    <source>
        <strain evidence="10 14">Ap18</strain>
    </source>
</reference>
<gene>
    <name evidence="9" type="ORF">ABAZ39_28765</name>
    <name evidence="10" type="ORF">ACJ41P_20710</name>
    <name evidence="11" type="ORF">C1S70_26595</name>
</gene>
<evidence type="ECO:0000256" key="4">
    <source>
        <dbReference type="ARBA" id="ARBA00022741"/>
    </source>
</evidence>
<dbReference type="InterPro" id="IPR003439">
    <property type="entry name" value="ABC_transporter-like_ATP-bd"/>
</dbReference>
<evidence type="ECO:0000313" key="10">
    <source>
        <dbReference type="EMBL" id="MFL7903569.1"/>
    </source>
</evidence>
<dbReference type="SMART" id="SM00382">
    <property type="entry name" value="AAA"/>
    <property type="match status" value="1"/>
</dbReference>
<dbReference type="Proteomes" id="UP001628281">
    <property type="component" value="Unassembled WGS sequence"/>
</dbReference>
<evidence type="ECO:0000256" key="3">
    <source>
        <dbReference type="ARBA" id="ARBA00022519"/>
    </source>
</evidence>
<feature type="domain" description="ABC transporter" evidence="8">
    <location>
        <begin position="3"/>
        <end position="233"/>
    </location>
</feature>
<keyword evidence="9" id="KW-0614">Plasmid</keyword>
<reference evidence="11 13" key="2">
    <citation type="submission" date="2018-01" db="EMBL/GenBank/DDBJ databases">
        <title>Whole genome sequence of Azospirillum brasilense REC3 isolated from strawberry roots.</title>
        <authorList>
            <person name="Fontana C.A."/>
            <person name="Salazar S.M."/>
            <person name="Bassi D."/>
            <person name="Puglisi E."/>
            <person name="Lovaisa N.C."/>
            <person name="Toffoli L.M."/>
            <person name="Pedraza R."/>
            <person name="Cocconcelli P.S."/>
        </authorList>
    </citation>
    <scope>NUCLEOTIDE SEQUENCE [LARGE SCALE GENOMIC DNA]</scope>
    <source>
        <strain evidence="11 13">REC3</strain>
        <plasmid evidence="11">p23unnamed</plasmid>
    </source>
</reference>
<dbReference type="InterPro" id="IPR013611">
    <property type="entry name" value="Transp-assoc_OB_typ2"/>
</dbReference>
<dbReference type="OrthoDB" id="9802264at2"/>
<keyword evidence="7" id="KW-0472">Membrane</keyword>
<dbReference type="GO" id="GO:0015697">
    <property type="term" value="P:quaternary ammonium group transport"/>
    <property type="evidence" value="ECO:0007669"/>
    <property type="project" value="UniProtKB-ARBA"/>
</dbReference>
<sequence>MDLQIKNLLKTFDGFVALDRINLTVEEREFVCLLGPSGCGKTTLLRIVAGLMPYDTGELLMGGRDLGAVPARDRGFGIVFQSYSLFPNMTVAENIGYGLKIRKAPGDRIAARVKELLDLIKLPQLADRYPWQLSGGQQQRVALARALAVDPSLILLDEPLSALDARVRADLRAEIRDVQRRLGIPTIMVTHDQEEALTLADKVVCMNHGLIEQVGTPQDLYLRPRTRFVADFMGSSNLLPTGWVRDAMPHLLPGRPDGAENAYEACVRPERIAVAPAADGEGRVIDLTFLGNIRRLRLSWRGRELLAETHQDPGVGPGAAVDVSVAAEACAWVRA</sequence>
<evidence type="ECO:0000256" key="2">
    <source>
        <dbReference type="ARBA" id="ARBA00022475"/>
    </source>
</evidence>
<keyword evidence="1" id="KW-0813">Transport</keyword>
<geneLocation type="plasmid" evidence="9 12">
    <name>AbAZ39_p3</name>
</geneLocation>
<dbReference type="KEGG" id="abq:ABAZ39_28765"/>
<dbReference type="Proteomes" id="UP000027186">
    <property type="component" value="Plasmid AbAZ39_p3"/>
</dbReference>
<dbReference type="Gene3D" id="3.40.50.300">
    <property type="entry name" value="P-loop containing nucleotide triphosphate hydrolases"/>
    <property type="match status" value="1"/>
</dbReference>
<keyword evidence="5 10" id="KW-0067">ATP-binding</keyword>
<evidence type="ECO:0000313" key="13">
    <source>
        <dbReference type="Proteomes" id="UP000236268"/>
    </source>
</evidence>
<reference evidence="9 12" key="1">
    <citation type="journal article" date="2014" name="Genome Announc.">
        <title>Complete Genome Sequence of the Model Rhizosphere Strain Azospirillum brasilense Az39, Successfully Applied in Agriculture.</title>
        <authorList>
            <person name="Rivera D."/>
            <person name="Revale S."/>
            <person name="Molina R."/>
            <person name="Gualpa J."/>
            <person name="Puente M."/>
            <person name="Maroniche G."/>
            <person name="Paris G."/>
            <person name="Baker D."/>
            <person name="Clavijo B."/>
            <person name="McLay K."/>
            <person name="Spaepen S."/>
            <person name="Perticari A."/>
            <person name="Vazquez M."/>
            <person name="Wisniewski-Dye F."/>
            <person name="Watkins C."/>
            <person name="Martinez-Abarca F."/>
            <person name="Vanderleyden J."/>
            <person name="Cassan F."/>
        </authorList>
    </citation>
    <scope>NUCLEOTIDE SEQUENCE [LARGE SCALE GENOMIC DNA]</scope>
    <source>
        <strain evidence="9 12">Az39</strain>
        <plasmid evidence="9">AbAZ39_p3</plasmid>
    </source>
</reference>
<evidence type="ECO:0000256" key="1">
    <source>
        <dbReference type="ARBA" id="ARBA00022448"/>
    </source>
</evidence>
<keyword evidence="6" id="KW-1278">Translocase</keyword>
<dbReference type="PROSITE" id="PS50893">
    <property type="entry name" value="ABC_TRANSPORTER_2"/>
    <property type="match status" value="1"/>
</dbReference>
<dbReference type="Proteomes" id="UP000236268">
    <property type="component" value="Unassembled WGS sequence"/>
</dbReference>
<dbReference type="AlphaFoldDB" id="A0A060DT30"/>
<dbReference type="FunFam" id="3.40.50.300:FF:000425">
    <property type="entry name" value="Probable ABC transporter, ATP-binding subunit"/>
    <property type="match status" value="1"/>
</dbReference>
<dbReference type="InterPro" id="IPR017871">
    <property type="entry name" value="ABC_transporter-like_CS"/>
</dbReference>
<keyword evidence="2" id="KW-1003">Cell membrane</keyword>
<keyword evidence="3" id="KW-0997">Cell inner membrane</keyword>
<dbReference type="InterPro" id="IPR008995">
    <property type="entry name" value="Mo/tungstate-bd_C_term_dom"/>
</dbReference>
<keyword evidence="14" id="KW-1185">Reference proteome</keyword>
<dbReference type="PANTHER" id="PTHR42781:SF5">
    <property type="entry name" value="PUTRESCINE TRANSPORT ATP-BINDING PROTEIN POTG"/>
    <property type="match status" value="1"/>
</dbReference>
<evidence type="ECO:0000313" key="12">
    <source>
        <dbReference type="Proteomes" id="UP000027186"/>
    </source>
</evidence>
<evidence type="ECO:0000259" key="8">
    <source>
        <dbReference type="PROSITE" id="PS50893"/>
    </source>
</evidence>
<keyword evidence="4" id="KW-0547">Nucleotide-binding</keyword>
<dbReference type="GO" id="GO:0022857">
    <property type="term" value="F:transmembrane transporter activity"/>
    <property type="evidence" value="ECO:0007669"/>
    <property type="project" value="InterPro"/>
</dbReference>
<dbReference type="Pfam" id="PF08402">
    <property type="entry name" value="TOBE_2"/>
    <property type="match status" value="1"/>
</dbReference>
<name>A0A060DT30_9PROT</name>
<dbReference type="EMBL" id="JBJLSN010000033">
    <property type="protein sequence ID" value="MFL7903569.1"/>
    <property type="molecule type" value="Genomic_DNA"/>
</dbReference>
<evidence type="ECO:0000256" key="7">
    <source>
        <dbReference type="ARBA" id="ARBA00023136"/>
    </source>
</evidence>
<accession>A0A060DT30</accession>
<dbReference type="SUPFAM" id="SSF50331">
    <property type="entry name" value="MOP-like"/>
    <property type="match status" value="1"/>
</dbReference>
<evidence type="ECO:0000256" key="5">
    <source>
        <dbReference type="ARBA" id="ARBA00022840"/>
    </source>
</evidence>
<dbReference type="SUPFAM" id="SSF52540">
    <property type="entry name" value="P-loop containing nucleoside triphosphate hydrolases"/>
    <property type="match status" value="1"/>
</dbReference>
<dbReference type="EMBL" id="CP007796">
    <property type="protein sequence ID" value="AIB15850.1"/>
    <property type="molecule type" value="Genomic_DNA"/>
</dbReference>
<dbReference type="InterPro" id="IPR027417">
    <property type="entry name" value="P-loop_NTPase"/>
</dbReference>
<dbReference type="GO" id="GO:0043190">
    <property type="term" value="C:ATP-binding cassette (ABC) transporter complex"/>
    <property type="evidence" value="ECO:0007669"/>
    <property type="project" value="InterPro"/>
</dbReference>
<dbReference type="EMBL" id="POWG01000040">
    <property type="protein sequence ID" value="PNQ95832.1"/>
    <property type="molecule type" value="Genomic_DNA"/>
</dbReference>